<reference evidence="3" key="1">
    <citation type="submission" date="2025-08" db="UniProtKB">
        <authorList>
            <consortium name="RefSeq"/>
        </authorList>
    </citation>
    <scope>IDENTIFICATION</scope>
</reference>
<dbReference type="Proteomes" id="UP001652625">
    <property type="component" value="Chromosome 11"/>
</dbReference>
<name>A0ABM4CWT8_HYDVU</name>
<feature type="transmembrane region" description="Helical" evidence="1">
    <location>
        <begin position="84"/>
        <end position="107"/>
    </location>
</feature>
<dbReference type="Gene3D" id="1.20.140.150">
    <property type="match status" value="1"/>
</dbReference>
<protein>
    <submittedName>
        <fullName evidence="3">Uncharacterized protein LOC100209184</fullName>
    </submittedName>
</protein>
<dbReference type="GeneID" id="100209184"/>
<proteinExistence type="predicted"/>
<accession>A0ABM4CWT8</accession>
<keyword evidence="1" id="KW-0472">Membrane</keyword>
<sequence>MVSKLCKFLLLAVASTFIATGSVLFAFTLAIDSWRTKDVYNNNESLSVLSVTQGILHECVNNGTRLNTCKSWKTVDDLIEFQELLFSLIISAAICGGLSLLISFVATTSLTPKFVVPVTALEFVSSLIGTTMAIFYNLIYKREPWSLGPSYFILVVATSFMICGLVIHFFIGDVKLFGKKFCVDSPVTYRYTMTENGEMLGVV</sequence>
<keyword evidence="1" id="KW-0812">Transmembrane</keyword>
<organism evidence="2 3">
    <name type="scientific">Hydra vulgaris</name>
    <name type="common">Hydra</name>
    <name type="synonym">Hydra attenuata</name>
    <dbReference type="NCBI Taxonomy" id="6087"/>
    <lineage>
        <taxon>Eukaryota</taxon>
        <taxon>Metazoa</taxon>
        <taxon>Cnidaria</taxon>
        <taxon>Hydrozoa</taxon>
        <taxon>Hydroidolina</taxon>
        <taxon>Anthoathecata</taxon>
        <taxon>Aplanulata</taxon>
        <taxon>Hydridae</taxon>
        <taxon>Hydra</taxon>
    </lineage>
</organism>
<gene>
    <name evidence="3" type="primary">LOC100209184</name>
</gene>
<evidence type="ECO:0000313" key="3">
    <source>
        <dbReference type="RefSeq" id="XP_065666412.1"/>
    </source>
</evidence>
<keyword evidence="1" id="KW-1133">Transmembrane helix</keyword>
<feature type="transmembrane region" description="Helical" evidence="1">
    <location>
        <begin position="114"/>
        <end position="139"/>
    </location>
</feature>
<dbReference type="RefSeq" id="XP_065666412.1">
    <property type="nucleotide sequence ID" value="XM_065810340.1"/>
</dbReference>
<feature type="transmembrane region" description="Helical" evidence="1">
    <location>
        <begin position="151"/>
        <end position="171"/>
    </location>
</feature>
<keyword evidence="2" id="KW-1185">Reference proteome</keyword>
<evidence type="ECO:0000313" key="2">
    <source>
        <dbReference type="Proteomes" id="UP001652625"/>
    </source>
</evidence>
<evidence type="ECO:0000256" key="1">
    <source>
        <dbReference type="SAM" id="Phobius"/>
    </source>
</evidence>